<dbReference type="EMBL" id="JABBGF010000001">
    <property type="protein sequence ID" value="NML56644.1"/>
    <property type="molecule type" value="Genomic_DNA"/>
</dbReference>
<dbReference type="PANTHER" id="PTHR43610">
    <property type="entry name" value="BLL6696 PROTEIN"/>
    <property type="match status" value="1"/>
</dbReference>
<dbReference type="SUPFAM" id="SSF55729">
    <property type="entry name" value="Acyl-CoA N-acyltransferases (Nat)"/>
    <property type="match status" value="1"/>
</dbReference>
<evidence type="ECO:0000259" key="2">
    <source>
        <dbReference type="Pfam" id="PF13302"/>
    </source>
</evidence>
<dbReference type="InterPro" id="IPR016181">
    <property type="entry name" value="Acyl_CoA_acyltransferase"/>
</dbReference>
<evidence type="ECO:0000313" key="3">
    <source>
        <dbReference type="EMBL" id="NML56644.1"/>
    </source>
</evidence>
<dbReference type="InterPro" id="IPR011051">
    <property type="entry name" value="RmlC_Cupin_sf"/>
</dbReference>
<dbReference type="Proteomes" id="UP000552615">
    <property type="component" value="Unassembled WGS sequence"/>
</dbReference>
<organism evidence="3 4">
    <name type="scientific">Chryseobacterium cheonjiense</name>
    <dbReference type="NCBI Taxonomy" id="2728845"/>
    <lineage>
        <taxon>Bacteria</taxon>
        <taxon>Pseudomonadati</taxon>
        <taxon>Bacteroidota</taxon>
        <taxon>Flavobacteriia</taxon>
        <taxon>Flavobacteriales</taxon>
        <taxon>Weeksellaceae</taxon>
        <taxon>Chryseobacterium group</taxon>
        <taxon>Chryseobacterium</taxon>
    </lineage>
</organism>
<evidence type="ECO:0000313" key="4">
    <source>
        <dbReference type="Proteomes" id="UP000552615"/>
    </source>
</evidence>
<dbReference type="AlphaFoldDB" id="A0A7Y0A4R2"/>
<protein>
    <submittedName>
        <fullName evidence="3">GNAT family N-acetyltransferase</fullName>
    </submittedName>
</protein>
<dbReference type="PANTHER" id="PTHR43610:SF1">
    <property type="entry name" value="N-ACETYLTRANSFERASE DOMAIN-CONTAINING PROTEIN"/>
    <property type="match status" value="1"/>
</dbReference>
<dbReference type="InterPro" id="IPR013096">
    <property type="entry name" value="Cupin_2"/>
</dbReference>
<sequence>MKFSIQPILENEQYQLIPLQQGDFESLYHVASDPEVWSQHPNKDRYQREVFSTFFEGAIKSGGAFKIIEKSSGEMLGSTRFYDYNKEDNSIFIGYTFYGTKSWGKGINPQIKKLMLDYIFQFVDTVYFHVGKDNIRSRTAMERLGAENKGEQEIAYFGEPSRINILYQIKKKNMKKFKIQQTPFVVPTTDGKLIEEHWGNSTGNPDLSIAHMIAPPGWSEPHQTPDFDEFTLIISGKKQFEIDGETVVLEKGQSIRIEKGARIRYSNPFEQECEYISICLPAFSMESVHREDEGVD</sequence>
<feature type="domain" description="N-acetyltransferase" evidence="2">
    <location>
        <begin position="16"/>
        <end position="146"/>
    </location>
</feature>
<gene>
    <name evidence="3" type="ORF">HHL20_04720</name>
</gene>
<comment type="caution">
    <text evidence="3">The sequence shown here is derived from an EMBL/GenBank/DDBJ whole genome shotgun (WGS) entry which is preliminary data.</text>
</comment>
<accession>A0A7Y0A4R2</accession>
<dbReference type="SUPFAM" id="SSF51182">
    <property type="entry name" value="RmlC-like cupins"/>
    <property type="match status" value="1"/>
</dbReference>
<dbReference type="Gene3D" id="3.40.630.30">
    <property type="match status" value="1"/>
</dbReference>
<dbReference type="GO" id="GO:0016747">
    <property type="term" value="F:acyltransferase activity, transferring groups other than amino-acyl groups"/>
    <property type="evidence" value="ECO:0007669"/>
    <property type="project" value="InterPro"/>
</dbReference>
<dbReference type="InterPro" id="IPR014710">
    <property type="entry name" value="RmlC-like_jellyroll"/>
</dbReference>
<keyword evidence="4" id="KW-1185">Reference proteome</keyword>
<dbReference type="InterPro" id="IPR000182">
    <property type="entry name" value="GNAT_dom"/>
</dbReference>
<dbReference type="Gene3D" id="2.60.120.10">
    <property type="entry name" value="Jelly Rolls"/>
    <property type="match status" value="1"/>
</dbReference>
<dbReference type="Pfam" id="PF13302">
    <property type="entry name" value="Acetyltransf_3"/>
    <property type="match status" value="1"/>
</dbReference>
<proteinExistence type="predicted"/>
<reference evidence="3 4" key="1">
    <citation type="submission" date="2020-04" db="EMBL/GenBank/DDBJ databases">
        <title>Chryseobacterium sp. RJ-7-14 sp. nov., isolated from Jeju soil.</title>
        <authorList>
            <person name="Dahal R.H."/>
            <person name="Chaudhary D.K."/>
        </authorList>
    </citation>
    <scope>NUCLEOTIDE SEQUENCE [LARGE SCALE GENOMIC DNA]</scope>
    <source>
        <strain evidence="3 4">RJ-7-14</strain>
    </source>
</reference>
<name>A0A7Y0A4R2_9FLAO</name>
<evidence type="ECO:0000259" key="1">
    <source>
        <dbReference type="Pfam" id="PF07883"/>
    </source>
</evidence>
<feature type="domain" description="Cupin type-2" evidence="1">
    <location>
        <begin position="212"/>
        <end position="278"/>
    </location>
</feature>
<dbReference type="Pfam" id="PF07883">
    <property type="entry name" value="Cupin_2"/>
    <property type="match status" value="1"/>
</dbReference>
<keyword evidence="3" id="KW-0808">Transferase</keyword>